<gene>
    <name evidence="1" type="ORF">HPB50_018792</name>
</gene>
<comment type="caution">
    <text evidence="1">The sequence shown here is derived from an EMBL/GenBank/DDBJ whole genome shotgun (WGS) entry which is preliminary data.</text>
</comment>
<protein>
    <submittedName>
        <fullName evidence="1">Uncharacterized protein</fullName>
    </submittedName>
</protein>
<organism evidence="1 2">
    <name type="scientific">Hyalomma asiaticum</name>
    <name type="common">Tick</name>
    <dbReference type="NCBI Taxonomy" id="266040"/>
    <lineage>
        <taxon>Eukaryota</taxon>
        <taxon>Metazoa</taxon>
        <taxon>Ecdysozoa</taxon>
        <taxon>Arthropoda</taxon>
        <taxon>Chelicerata</taxon>
        <taxon>Arachnida</taxon>
        <taxon>Acari</taxon>
        <taxon>Parasitiformes</taxon>
        <taxon>Ixodida</taxon>
        <taxon>Ixodoidea</taxon>
        <taxon>Ixodidae</taxon>
        <taxon>Hyalomminae</taxon>
        <taxon>Hyalomma</taxon>
    </lineage>
</organism>
<keyword evidence="2" id="KW-1185">Reference proteome</keyword>
<proteinExistence type="predicted"/>
<name>A0ACB7RLN4_HYAAI</name>
<evidence type="ECO:0000313" key="1">
    <source>
        <dbReference type="EMBL" id="KAH6922752.1"/>
    </source>
</evidence>
<evidence type="ECO:0000313" key="2">
    <source>
        <dbReference type="Proteomes" id="UP000821845"/>
    </source>
</evidence>
<sequence length="72" mass="7839">MKGQETKRVRPALAGACRNSRGTPPYSTQRQQRAESQQDNAEASPTASEGGRALLISEPFVDGYFIQESLTP</sequence>
<accession>A0ACB7RLN4</accession>
<dbReference type="EMBL" id="CM023489">
    <property type="protein sequence ID" value="KAH6922752.1"/>
    <property type="molecule type" value="Genomic_DNA"/>
</dbReference>
<dbReference type="Proteomes" id="UP000821845">
    <property type="component" value="Chromosome 9"/>
</dbReference>
<reference evidence="1" key="1">
    <citation type="submission" date="2020-05" db="EMBL/GenBank/DDBJ databases">
        <title>Large-scale comparative analyses of tick genomes elucidate their genetic diversity and vector capacities.</title>
        <authorList>
            <person name="Jia N."/>
            <person name="Wang J."/>
            <person name="Shi W."/>
            <person name="Du L."/>
            <person name="Sun Y."/>
            <person name="Zhan W."/>
            <person name="Jiang J."/>
            <person name="Wang Q."/>
            <person name="Zhang B."/>
            <person name="Ji P."/>
            <person name="Sakyi L.B."/>
            <person name="Cui X."/>
            <person name="Yuan T."/>
            <person name="Jiang B."/>
            <person name="Yang W."/>
            <person name="Lam T.T.-Y."/>
            <person name="Chang Q."/>
            <person name="Ding S."/>
            <person name="Wang X."/>
            <person name="Zhu J."/>
            <person name="Ruan X."/>
            <person name="Zhao L."/>
            <person name="Wei J."/>
            <person name="Que T."/>
            <person name="Du C."/>
            <person name="Cheng J."/>
            <person name="Dai P."/>
            <person name="Han X."/>
            <person name="Huang E."/>
            <person name="Gao Y."/>
            <person name="Liu J."/>
            <person name="Shao H."/>
            <person name="Ye R."/>
            <person name="Li L."/>
            <person name="Wei W."/>
            <person name="Wang X."/>
            <person name="Wang C."/>
            <person name="Yang T."/>
            <person name="Huo Q."/>
            <person name="Li W."/>
            <person name="Guo W."/>
            <person name="Chen H."/>
            <person name="Zhou L."/>
            <person name="Ni X."/>
            <person name="Tian J."/>
            <person name="Zhou Y."/>
            <person name="Sheng Y."/>
            <person name="Liu T."/>
            <person name="Pan Y."/>
            <person name="Xia L."/>
            <person name="Li J."/>
            <person name="Zhao F."/>
            <person name="Cao W."/>
        </authorList>
    </citation>
    <scope>NUCLEOTIDE SEQUENCE</scope>
    <source>
        <strain evidence="1">Hyas-2018</strain>
    </source>
</reference>